<dbReference type="EMBL" id="SODF01000004">
    <property type="protein sequence ID" value="TDW14292.1"/>
    <property type="molecule type" value="Genomic_DNA"/>
</dbReference>
<evidence type="ECO:0000313" key="2">
    <source>
        <dbReference type="EMBL" id="TDW14292.1"/>
    </source>
</evidence>
<feature type="region of interest" description="Disordered" evidence="1">
    <location>
        <begin position="370"/>
        <end position="391"/>
    </location>
</feature>
<accession>A0A4R7ZB00</accession>
<reference evidence="2 3" key="1">
    <citation type="submission" date="2019-03" db="EMBL/GenBank/DDBJ databases">
        <title>Genomic Encyclopedia of Type Strains, Phase III (KMG-III): the genomes of soil and plant-associated and newly described type strains.</title>
        <authorList>
            <person name="Whitman W."/>
        </authorList>
    </citation>
    <scope>NUCLEOTIDE SEQUENCE [LARGE SCALE GENOMIC DNA]</scope>
    <source>
        <strain evidence="2 3">VKM Ac-2570</strain>
    </source>
</reference>
<gene>
    <name evidence="2" type="ORF">EV650_7878</name>
</gene>
<organism evidence="2 3">
    <name type="scientific">Kribbella kalugense</name>
    <dbReference type="NCBI Taxonomy" id="2512221"/>
    <lineage>
        <taxon>Bacteria</taxon>
        <taxon>Bacillati</taxon>
        <taxon>Actinomycetota</taxon>
        <taxon>Actinomycetes</taxon>
        <taxon>Propionibacteriales</taxon>
        <taxon>Kribbellaceae</taxon>
        <taxon>Kribbella</taxon>
    </lineage>
</organism>
<dbReference type="AlphaFoldDB" id="A0A4R7ZB00"/>
<sequence length="391" mass="42682">MDAEQLVEVQQAASTIARAQFAYLVRRYGVDDRFRDGWGNHNATHNLRVAWQAARGAARLVEAGAEPPEAVPFALIAGIHHDHVQEVGSPYDGSPHRAALIEVDEQQAILRHQLERAGAPLRPLTYDLSPDRERLSVAAAHDAMRAYEREHGYEPTELFTQAGYDTVDELIMDTQVVGATPQDGIGTRSTADRPLGAAMSDADKSDLALQGGLRRGLGLLLERNRATLAVPAFSDGMDVDLPRELTVPYLESQCEIFANDRFTLSQSNALFPQRAFTVERLEQLRREHVAGRMTWTEMVAHTTELARTEPVPSRGAASTLIADPRDLIGDLAPGLRGQAPGVRSPEALPPELQTERDRAGIDLHGAVVLPKADGARATPRASVSKDSRLAR</sequence>
<proteinExistence type="predicted"/>
<protein>
    <submittedName>
        <fullName evidence="2">Uncharacterized protein</fullName>
    </submittedName>
</protein>
<evidence type="ECO:0000256" key="1">
    <source>
        <dbReference type="SAM" id="MobiDB-lite"/>
    </source>
</evidence>
<comment type="caution">
    <text evidence="2">The sequence shown here is derived from an EMBL/GenBank/DDBJ whole genome shotgun (WGS) entry which is preliminary data.</text>
</comment>
<evidence type="ECO:0000313" key="3">
    <source>
        <dbReference type="Proteomes" id="UP000295447"/>
    </source>
</evidence>
<keyword evidence="3" id="KW-1185">Reference proteome</keyword>
<name>A0A4R7ZB00_9ACTN</name>
<dbReference type="RefSeq" id="WP_134124254.1">
    <property type="nucleotide sequence ID" value="NZ_SODF01000004.1"/>
</dbReference>
<dbReference type="Proteomes" id="UP000295447">
    <property type="component" value="Unassembled WGS sequence"/>
</dbReference>